<gene>
    <name evidence="2" type="ORF">MM415A00367_0024</name>
    <name evidence="3" type="ORF">MM415B02168_0006</name>
</gene>
<organism evidence="2">
    <name type="scientific">viral metagenome</name>
    <dbReference type="NCBI Taxonomy" id="1070528"/>
    <lineage>
        <taxon>unclassified sequences</taxon>
        <taxon>metagenomes</taxon>
        <taxon>organismal metagenomes</taxon>
    </lineage>
</organism>
<feature type="transmembrane region" description="Helical" evidence="1">
    <location>
        <begin position="6"/>
        <end position="23"/>
    </location>
</feature>
<protein>
    <recommendedName>
        <fullName evidence="4">Holin</fullName>
    </recommendedName>
</protein>
<dbReference type="AlphaFoldDB" id="A0A6M3KLC2"/>
<keyword evidence="1" id="KW-0472">Membrane</keyword>
<evidence type="ECO:0000313" key="3">
    <source>
        <dbReference type="EMBL" id="QJA85860.1"/>
    </source>
</evidence>
<dbReference type="EMBL" id="MT142497">
    <property type="protein sequence ID" value="QJA82836.1"/>
    <property type="molecule type" value="Genomic_DNA"/>
</dbReference>
<evidence type="ECO:0008006" key="4">
    <source>
        <dbReference type="Google" id="ProtNLM"/>
    </source>
</evidence>
<evidence type="ECO:0000256" key="1">
    <source>
        <dbReference type="SAM" id="Phobius"/>
    </source>
</evidence>
<name>A0A6M3KLC2_9ZZZZ</name>
<dbReference type="EMBL" id="MT142599">
    <property type="protein sequence ID" value="QJA85860.1"/>
    <property type="molecule type" value="Genomic_DNA"/>
</dbReference>
<sequence length="76" mass="8319">MDFDMIAQIAAGVLFLASIVFGLKWKHAKALLKEVSEALTATSAALEDDDVTDIERRKLLKEWSDVITAAKSLIGK</sequence>
<accession>A0A6M3KLC2</accession>
<reference evidence="2" key="1">
    <citation type="submission" date="2020-03" db="EMBL/GenBank/DDBJ databases">
        <title>The deep terrestrial virosphere.</title>
        <authorList>
            <person name="Holmfeldt K."/>
            <person name="Nilsson E."/>
            <person name="Simone D."/>
            <person name="Lopez-Fernandez M."/>
            <person name="Wu X."/>
            <person name="de Brujin I."/>
            <person name="Lundin D."/>
            <person name="Andersson A."/>
            <person name="Bertilsson S."/>
            <person name="Dopson M."/>
        </authorList>
    </citation>
    <scope>NUCLEOTIDE SEQUENCE</scope>
    <source>
        <strain evidence="2">MM415A00367</strain>
        <strain evidence="3">MM415B02168</strain>
    </source>
</reference>
<keyword evidence="1" id="KW-1133">Transmembrane helix</keyword>
<keyword evidence="1" id="KW-0812">Transmembrane</keyword>
<evidence type="ECO:0000313" key="2">
    <source>
        <dbReference type="EMBL" id="QJA82836.1"/>
    </source>
</evidence>
<proteinExistence type="predicted"/>